<organism evidence="5 6">
    <name type="scientific">Streptomyces albidoflavus</name>
    <dbReference type="NCBI Taxonomy" id="1886"/>
    <lineage>
        <taxon>Bacteria</taxon>
        <taxon>Bacillati</taxon>
        <taxon>Actinomycetota</taxon>
        <taxon>Actinomycetes</taxon>
        <taxon>Kitasatosporales</taxon>
        <taxon>Streptomycetaceae</taxon>
        <taxon>Streptomyces</taxon>
        <taxon>Streptomyces albidoflavus group</taxon>
    </lineage>
</organism>
<evidence type="ECO:0000313" key="6">
    <source>
        <dbReference type="Proteomes" id="UP001051844"/>
    </source>
</evidence>
<protein>
    <recommendedName>
        <fullName evidence="7">O-methyltransferase</fullName>
    </recommendedName>
</protein>
<evidence type="ECO:0000256" key="2">
    <source>
        <dbReference type="ARBA" id="ARBA00022679"/>
    </source>
</evidence>
<evidence type="ECO:0000256" key="3">
    <source>
        <dbReference type="ARBA" id="ARBA00022691"/>
    </source>
</evidence>
<evidence type="ECO:0000256" key="4">
    <source>
        <dbReference type="SAM" id="MobiDB-lite"/>
    </source>
</evidence>
<keyword evidence="2" id="KW-0808">Transferase</keyword>
<comment type="caution">
    <text evidence="5">The sequence shown here is derived from an EMBL/GenBank/DDBJ whole genome shotgun (WGS) entry which is preliminary data.</text>
</comment>
<sequence length="308" mass="31764">MGAGKVPEAAARGRPPAGPAPAPGTNTLVTAVPGVVCAGRRAVVTASATAVMGRSSPPSAGAPGAPRSLPSPTPGPICGFPAPTDTVTARQLWGQERAITGNRQTGWTFADAFVAEDEPLLWARDQAHAAGLRPVSPATGAVLRMLSATVDAKAVAEIGTGTGVSGIHLLSGMRPDGVLTTVDTEPECQQFAREAFRAAGFAANRARFIPGRALDVLPRLADGGYDLVFCDGDRTEGLEYLAESLRLLRPGGLVCFEGVLADGRTVESGPQPVEVVRLRELVREVRESPALIPSLVPVGDGLLCGVKR</sequence>
<dbReference type="Pfam" id="PF01596">
    <property type="entry name" value="Methyltransf_3"/>
    <property type="match status" value="1"/>
</dbReference>
<feature type="compositionally biased region" description="Low complexity" evidence="4">
    <location>
        <begin position="50"/>
        <end position="68"/>
    </location>
</feature>
<dbReference type="PANTHER" id="PTHR10509">
    <property type="entry name" value="O-METHYLTRANSFERASE-RELATED"/>
    <property type="match status" value="1"/>
</dbReference>
<dbReference type="Proteomes" id="UP001051844">
    <property type="component" value="Unassembled WGS sequence"/>
</dbReference>
<dbReference type="GO" id="GO:0008757">
    <property type="term" value="F:S-adenosylmethionine-dependent methyltransferase activity"/>
    <property type="evidence" value="ECO:0007669"/>
    <property type="project" value="TreeGrafter"/>
</dbReference>
<evidence type="ECO:0000313" key="5">
    <source>
        <dbReference type="EMBL" id="GHI45831.1"/>
    </source>
</evidence>
<keyword evidence="3" id="KW-0949">S-adenosyl-L-methionine</keyword>
<feature type="region of interest" description="Disordered" evidence="4">
    <location>
        <begin position="1"/>
        <end position="28"/>
    </location>
</feature>
<dbReference type="GO" id="GO:0008171">
    <property type="term" value="F:O-methyltransferase activity"/>
    <property type="evidence" value="ECO:0007669"/>
    <property type="project" value="InterPro"/>
</dbReference>
<keyword evidence="1" id="KW-0489">Methyltransferase</keyword>
<dbReference type="PROSITE" id="PS51682">
    <property type="entry name" value="SAM_OMT_I"/>
    <property type="match status" value="1"/>
</dbReference>
<dbReference type="GO" id="GO:0032259">
    <property type="term" value="P:methylation"/>
    <property type="evidence" value="ECO:0007669"/>
    <property type="project" value="UniProtKB-KW"/>
</dbReference>
<gene>
    <name evidence="5" type="ORF">ScoT_20050</name>
</gene>
<accession>A0AA37FBC9</accession>
<dbReference type="InterPro" id="IPR002935">
    <property type="entry name" value="SAM_O-MeTrfase"/>
</dbReference>
<dbReference type="SUPFAM" id="SSF53335">
    <property type="entry name" value="S-adenosyl-L-methionine-dependent methyltransferases"/>
    <property type="match status" value="1"/>
</dbReference>
<dbReference type="InterPro" id="IPR029063">
    <property type="entry name" value="SAM-dependent_MTases_sf"/>
</dbReference>
<dbReference type="AlphaFoldDB" id="A0AA37FBC9"/>
<name>A0AA37FBC9_9ACTN</name>
<dbReference type="CDD" id="cd02440">
    <property type="entry name" value="AdoMet_MTases"/>
    <property type="match status" value="1"/>
</dbReference>
<dbReference type="EMBL" id="BNDZ01000005">
    <property type="protein sequence ID" value="GHI45831.1"/>
    <property type="molecule type" value="Genomic_DNA"/>
</dbReference>
<evidence type="ECO:0008006" key="7">
    <source>
        <dbReference type="Google" id="ProtNLM"/>
    </source>
</evidence>
<evidence type="ECO:0000256" key="1">
    <source>
        <dbReference type="ARBA" id="ARBA00022603"/>
    </source>
</evidence>
<feature type="region of interest" description="Disordered" evidence="4">
    <location>
        <begin position="50"/>
        <end position="79"/>
    </location>
</feature>
<dbReference type="PANTHER" id="PTHR10509:SF85">
    <property type="entry name" value="O-METHYLTRANSFERASE RV1220C-RELATED"/>
    <property type="match status" value="1"/>
</dbReference>
<dbReference type="Gene3D" id="3.40.50.150">
    <property type="entry name" value="Vaccinia Virus protein VP39"/>
    <property type="match status" value="1"/>
</dbReference>
<proteinExistence type="predicted"/>
<reference evidence="5" key="1">
    <citation type="submission" date="2022-09" db="EMBL/GenBank/DDBJ databases">
        <title>Whole genome shotgun sequence of Streptomyces albidoflavus NBRC 12854.</title>
        <authorList>
            <person name="Komaki H."/>
            <person name="Tamura T."/>
        </authorList>
    </citation>
    <scope>NUCLEOTIDE SEQUENCE</scope>
    <source>
        <strain evidence="5">NBRC 12854</strain>
    </source>
</reference>
<dbReference type="InterPro" id="IPR050362">
    <property type="entry name" value="Cation-dep_OMT"/>
</dbReference>